<name>A0A6G1CK75_9ORYZ</name>
<gene>
    <name evidence="2" type="ORF">E2562_027533</name>
</gene>
<protein>
    <submittedName>
        <fullName evidence="2">Uncharacterized protein</fullName>
    </submittedName>
</protein>
<evidence type="ECO:0000313" key="3">
    <source>
        <dbReference type="Proteomes" id="UP000479710"/>
    </source>
</evidence>
<organism evidence="2 3">
    <name type="scientific">Oryza meyeriana var. granulata</name>
    <dbReference type="NCBI Taxonomy" id="110450"/>
    <lineage>
        <taxon>Eukaryota</taxon>
        <taxon>Viridiplantae</taxon>
        <taxon>Streptophyta</taxon>
        <taxon>Embryophyta</taxon>
        <taxon>Tracheophyta</taxon>
        <taxon>Spermatophyta</taxon>
        <taxon>Magnoliopsida</taxon>
        <taxon>Liliopsida</taxon>
        <taxon>Poales</taxon>
        <taxon>Poaceae</taxon>
        <taxon>BOP clade</taxon>
        <taxon>Oryzoideae</taxon>
        <taxon>Oryzeae</taxon>
        <taxon>Oryzinae</taxon>
        <taxon>Oryza</taxon>
        <taxon>Oryza meyeriana</taxon>
    </lineage>
</organism>
<accession>A0A6G1CK75</accession>
<proteinExistence type="predicted"/>
<keyword evidence="3" id="KW-1185">Reference proteome</keyword>
<feature type="compositionally biased region" description="Basic residues" evidence="1">
    <location>
        <begin position="63"/>
        <end position="77"/>
    </location>
</feature>
<evidence type="ECO:0000313" key="2">
    <source>
        <dbReference type="EMBL" id="KAF0900164.1"/>
    </source>
</evidence>
<reference evidence="2 3" key="1">
    <citation type="submission" date="2019-11" db="EMBL/GenBank/DDBJ databases">
        <title>Whole genome sequence of Oryza granulata.</title>
        <authorList>
            <person name="Li W."/>
        </authorList>
    </citation>
    <scope>NUCLEOTIDE SEQUENCE [LARGE SCALE GENOMIC DNA]</scope>
    <source>
        <strain evidence="3">cv. Menghai</strain>
        <tissue evidence="2">Leaf</tissue>
    </source>
</reference>
<comment type="caution">
    <text evidence="2">The sequence shown here is derived from an EMBL/GenBank/DDBJ whole genome shotgun (WGS) entry which is preliminary data.</text>
</comment>
<dbReference type="Proteomes" id="UP000479710">
    <property type="component" value="Unassembled WGS sequence"/>
</dbReference>
<feature type="region of interest" description="Disordered" evidence="1">
    <location>
        <begin position="1"/>
        <end position="77"/>
    </location>
</feature>
<evidence type="ECO:0000256" key="1">
    <source>
        <dbReference type="SAM" id="MobiDB-lite"/>
    </source>
</evidence>
<feature type="compositionally biased region" description="Basic and acidic residues" evidence="1">
    <location>
        <begin position="32"/>
        <end position="47"/>
    </location>
</feature>
<sequence>MASGSSDPDDATVDSPLSTASHNCGAGSPGAREQERKTGTPGKEMRLNLKPARRVTDSARYENHRRRGGERRAYHRS</sequence>
<dbReference type="AlphaFoldDB" id="A0A6G1CK75"/>
<dbReference type="EMBL" id="SPHZ02000009">
    <property type="protein sequence ID" value="KAF0900164.1"/>
    <property type="molecule type" value="Genomic_DNA"/>
</dbReference>